<dbReference type="PROSITE" id="PS50181">
    <property type="entry name" value="FBOX"/>
    <property type="match status" value="1"/>
</dbReference>
<name>A0A9P4N2N8_9PLEO</name>
<keyword evidence="3" id="KW-1185">Reference proteome</keyword>
<evidence type="ECO:0000313" key="2">
    <source>
        <dbReference type="EMBL" id="KAF2267495.1"/>
    </source>
</evidence>
<dbReference type="SUPFAM" id="SSF81383">
    <property type="entry name" value="F-box domain"/>
    <property type="match status" value="1"/>
</dbReference>
<sequence>MQHHISDDDEPLEDKTVAIPLKSKRTERVQRKRAIRDQKRKEAASLSQLPTELILEILKLLHASDVFSFAVVDRRFHSLVLANASIIGDEIIERRYAILAQCFPLPHLLADVDPSIQPLLVEPTRQKQLGIHKKPYQHVHPPDPHFVCTCLTCILTWNNLSLILDFAHWQDNLDNGKPIPILPRGRTTEWNQALIDRYAEIVRKALGNSLWHAWILELHLGSTIRSIKRHQENKGNKRKHVEMTEEEAEAGTDQFLAKPGPLSLEFPFNRDEYYMLEAYIPNRWWKKAEQKWVYTIAGQHSRDLGLLVRFANR</sequence>
<evidence type="ECO:0000259" key="1">
    <source>
        <dbReference type="PROSITE" id="PS50181"/>
    </source>
</evidence>
<dbReference type="EMBL" id="ML986591">
    <property type="protein sequence ID" value="KAF2267495.1"/>
    <property type="molecule type" value="Genomic_DNA"/>
</dbReference>
<gene>
    <name evidence="2" type="ORF">CC78DRAFT_577205</name>
</gene>
<dbReference type="Proteomes" id="UP000800093">
    <property type="component" value="Unassembled WGS sequence"/>
</dbReference>
<dbReference type="InterPro" id="IPR001810">
    <property type="entry name" value="F-box_dom"/>
</dbReference>
<dbReference type="Gene3D" id="1.20.1280.50">
    <property type="match status" value="1"/>
</dbReference>
<dbReference type="InterPro" id="IPR036047">
    <property type="entry name" value="F-box-like_dom_sf"/>
</dbReference>
<protein>
    <recommendedName>
        <fullName evidence="1">F-box domain-containing protein</fullName>
    </recommendedName>
</protein>
<dbReference type="AlphaFoldDB" id="A0A9P4N2N8"/>
<proteinExistence type="predicted"/>
<comment type="caution">
    <text evidence="2">The sequence shown here is derived from an EMBL/GenBank/DDBJ whole genome shotgun (WGS) entry which is preliminary data.</text>
</comment>
<dbReference type="OrthoDB" id="3642468at2759"/>
<organism evidence="2 3">
    <name type="scientific">Lojkania enalia</name>
    <dbReference type="NCBI Taxonomy" id="147567"/>
    <lineage>
        <taxon>Eukaryota</taxon>
        <taxon>Fungi</taxon>
        <taxon>Dikarya</taxon>
        <taxon>Ascomycota</taxon>
        <taxon>Pezizomycotina</taxon>
        <taxon>Dothideomycetes</taxon>
        <taxon>Pleosporomycetidae</taxon>
        <taxon>Pleosporales</taxon>
        <taxon>Pleosporales incertae sedis</taxon>
        <taxon>Lojkania</taxon>
    </lineage>
</organism>
<accession>A0A9P4N2N8</accession>
<feature type="domain" description="F-box" evidence="1">
    <location>
        <begin position="43"/>
        <end position="95"/>
    </location>
</feature>
<evidence type="ECO:0000313" key="3">
    <source>
        <dbReference type="Proteomes" id="UP000800093"/>
    </source>
</evidence>
<dbReference type="Pfam" id="PF00646">
    <property type="entry name" value="F-box"/>
    <property type="match status" value="1"/>
</dbReference>
<reference evidence="3" key="1">
    <citation type="journal article" date="2020" name="Stud. Mycol.">
        <title>101 Dothideomycetes genomes: A test case for predicting lifestyles and emergence of pathogens.</title>
        <authorList>
            <person name="Haridas S."/>
            <person name="Albert R."/>
            <person name="Binder M."/>
            <person name="Bloem J."/>
            <person name="LaButti K."/>
            <person name="Salamov A."/>
            <person name="Andreopoulos B."/>
            <person name="Baker S."/>
            <person name="Barry K."/>
            <person name="Bills G."/>
            <person name="Bluhm B."/>
            <person name="Cannon C."/>
            <person name="Castanera R."/>
            <person name="Culley D."/>
            <person name="Daum C."/>
            <person name="Ezra D."/>
            <person name="Gonzalez J."/>
            <person name="Henrissat B."/>
            <person name="Kuo A."/>
            <person name="Liang C."/>
            <person name="Lipzen A."/>
            <person name="Lutzoni F."/>
            <person name="Magnuson J."/>
            <person name="Mondo S."/>
            <person name="Nolan M."/>
            <person name="Ohm R."/>
            <person name="Pangilinan J."/>
            <person name="Park H.-J."/>
            <person name="Ramirez L."/>
            <person name="Alfaro M."/>
            <person name="Sun H."/>
            <person name="Tritt A."/>
            <person name="Yoshinaga Y."/>
            <person name="Zwiers L.-H."/>
            <person name="Turgeon B."/>
            <person name="Goodwin S."/>
            <person name="Spatafora J."/>
            <person name="Crous P."/>
            <person name="Grigoriev I."/>
        </authorList>
    </citation>
    <scope>NUCLEOTIDE SEQUENCE [LARGE SCALE GENOMIC DNA]</scope>
    <source>
        <strain evidence="3">CBS 304.66</strain>
    </source>
</reference>